<accession>A0ABW6T3G1</accession>
<name>A0ABW6T3G1_9ACTN</name>
<comment type="caution">
    <text evidence="3">The sequence shown here is derived from an EMBL/GenBank/DDBJ whole genome shotgun (WGS) entry which is preliminary data.</text>
</comment>
<evidence type="ECO:0000259" key="1">
    <source>
        <dbReference type="Pfam" id="PF01796"/>
    </source>
</evidence>
<dbReference type="Pfam" id="PF12172">
    <property type="entry name" value="zf-ChsH2"/>
    <property type="match status" value="1"/>
</dbReference>
<protein>
    <submittedName>
        <fullName evidence="3">Zn-ribbon domain-containing OB-fold protein</fullName>
    </submittedName>
</protein>
<evidence type="ECO:0000313" key="4">
    <source>
        <dbReference type="Proteomes" id="UP001602013"/>
    </source>
</evidence>
<keyword evidence="4" id="KW-1185">Reference proteome</keyword>
<proteinExistence type="predicted"/>
<dbReference type="InterPro" id="IPR002878">
    <property type="entry name" value="ChsH2_C"/>
</dbReference>
<evidence type="ECO:0000259" key="2">
    <source>
        <dbReference type="Pfam" id="PF12172"/>
    </source>
</evidence>
<organism evidence="3 4">
    <name type="scientific">Microtetraspora malaysiensis</name>
    <dbReference type="NCBI Taxonomy" id="161358"/>
    <lineage>
        <taxon>Bacteria</taxon>
        <taxon>Bacillati</taxon>
        <taxon>Actinomycetota</taxon>
        <taxon>Actinomycetes</taxon>
        <taxon>Streptosporangiales</taxon>
        <taxon>Streptosporangiaceae</taxon>
        <taxon>Microtetraspora</taxon>
    </lineage>
</organism>
<dbReference type="PANTHER" id="PTHR34075:SF5">
    <property type="entry name" value="BLR3430 PROTEIN"/>
    <property type="match status" value="1"/>
</dbReference>
<feature type="domain" description="ChsH2 rubredoxin-like zinc ribbon" evidence="2">
    <location>
        <begin position="17"/>
        <end position="46"/>
    </location>
</feature>
<dbReference type="SUPFAM" id="SSF50249">
    <property type="entry name" value="Nucleic acid-binding proteins"/>
    <property type="match status" value="1"/>
</dbReference>
<dbReference type="Proteomes" id="UP001602013">
    <property type="component" value="Unassembled WGS sequence"/>
</dbReference>
<evidence type="ECO:0000313" key="3">
    <source>
        <dbReference type="EMBL" id="MFF3671814.1"/>
    </source>
</evidence>
<dbReference type="EMBL" id="JBIASD010000055">
    <property type="protein sequence ID" value="MFF3671814.1"/>
    <property type="molecule type" value="Genomic_DNA"/>
</dbReference>
<reference evidence="3 4" key="1">
    <citation type="submission" date="2024-10" db="EMBL/GenBank/DDBJ databases">
        <title>The Natural Products Discovery Center: Release of the First 8490 Sequenced Strains for Exploring Actinobacteria Biosynthetic Diversity.</title>
        <authorList>
            <person name="Kalkreuter E."/>
            <person name="Kautsar S.A."/>
            <person name="Yang D."/>
            <person name="Bader C.D."/>
            <person name="Teijaro C.N."/>
            <person name="Fluegel L."/>
            <person name="Davis C.M."/>
            <person name="Simpson J.R."/>
            <person name="Lauterbach L."/>
            <person name="Steele A.D."/>
            <person name="Gui C."/>
            <person name="Meng S."/>
            <person name="Li G."/>
            <person name="Viehrig K."/>
            <person name="Ye F."/>
            <person name="Su P."/>
            <person name="Kiefer A.F."/>
            <person name="Nichols A."/>
            <person name="Cepeda A.J."/>
            <person name="Yan W."/>
            <person name="Fan B."/>
            <person name="Jiang Y."/>
            <person name="Adhikari A."/>
            <person name="Zheng C.-J."/>
            <person name="Schuster L."/>
            <person name="Cowan T.M."/>
            <person name="Smanski M.J."/>
            <person name="Chevrette M.G."/>
            <person name="De Carvalho L.P.S."/>
            <person name="Shen B."/>
        </authorList>
    </citation>
    <scope>NUCLEOTIDE SEQUENCE [LARGE SCALE GENOMIC DNA]</scope>
    <source>
        <strain evidence="3 4">NPDC002173</strain>
    </source>
</reference>
<dbReference type="InterPro" id="IPR012340">
    <property type="entry name" value="NA-bd_OB-fold"/>
</dbReference>
<feature type="domain" description="ChsH2 C-terminal OB-fold" evidence="1">
    <location>
        <begin position="48"/>
        <end position="105"/>
    </location>
</feature>
<dbReference type="Pfam" id="PF01796">
    <property type="entry name" value="OB_ChsH2_C"/>
    <property type="match status" value="1"/>
</dbReference>
<dbReference type="RefSeq" id="WP_387417973.1">
    <property type="nucleotide sequence ID" value="NZ_JBIASD010000055.1"/>
</dbReference>
<dbReference type="PANTHER" id="PTHR34075">
    <property type="entry name" value="BLR3430 PROTEIN"/>
    <property type="match status" value="1"/>
</dbReference>
<dbReference type="InterPro" id="IPR052513">
    <property type="entry name" value="Thioester_dehydratase-like"/>
</dbReference>
<dbReference type="InterPro" id="IPR022002">
    <property type="entry name" value="ChsH2_Znr"/>
</dbReference>
<gene>
    <name evidence="3" type="ORF">ACFYXI_40135</name>
</gene>
<sequence>MTGPAPHREYTDRVTAGSLPYQSCDGCLSAVFPPRVICPFCGATDLGWRESAGLGTVYSTSVIAPRDADPYPVVLVDLDERFRIMSTVVDVPAGDVRIGMRVRAGVDPGGPTGPRIVFTPEERETAS</sequence>